<gene>
    <name evidence="1" type="ORF">ACGRQ9_18065</name>
</gene>
<sequence>MDINKIKLGVAYNNRVFKHLQIRFSEHSKQSFWDYPITDFWKQAIAITPKYAYKEMGSEHWL</sequence>
<evidence type="ECO:0000313" key="1">
    <source>
        <dbReference type="EMBL" id="MFH0267351.1"/>
    </source>
</evidence>
<organism evidence="1 2">
    <name type="scientific">Vibrio rumoiensis</name>
    <dbReference type="NCBI Taxonomy" id="76258"/>
    <lineage>
        <taxon>Bacteria</taxon>
        <taxon>Pseudomonadati</taxon>
        <taxon>Pseudomonadota</taxon>
        <taxon>Gammaproteobacteria</taxon>
        <taxon>Vibrionales</taxon>
        <taxon>Vibrionaceae</taxon>
        <taxon>Vibrio</taxon>
    </lineage>
</organism>
<evidence type="ECO:0008006" key="3">
    <source>
        <dbReference type="Google" id="ProtNLM"/>
    </source>
</evidence>
<evidence type="ECO:0000313" key="2">
    <source>
        <dbReference type="Proteomes" id="UP001607151"/>
    </source>
</evidence>
<dbReference type="EMBL" id="JBIHSN010000004">
    <property type="protein sequence ID" value="MFH0267351.1"/>
    <property type="molecule type" value="Genomic_DNA"/>
</dbReference>
<dbReference type="RefSeq" id="WP_161687957.1">
    <property type="nucleotide sequence ID" value="NZ_JBIHSN010000004.1"/>
</dbReference>
<proteinExistence type="predicted"/>
<comment type="caution">
    <text evidence="1">The sequence shown here is derived from an EMBL/GenBank/DDBJ whole genome shotgun (WGS) entry which is preliminary data.</text>
</comment>
<name>A0ABW7J0Y4_9VIBR</name>
<protein>
    <recommendedName>
        <fullName evidence="3">KTSC domain-containing protein</fullName>
    </recommendedName>
</protein>
<dbReference type="Proteomes" id="UP001607151">
    <property type="component" value="Unassembled WGS sequence"/>
</dbReference>
<accession>A0ABW7J0Y4</accession>
<reference evidence="1 2" key="1">
    <citation type="submission" date="2024-10" db="EMBL/GenBank/DDBJ databases">
        <authorList>
            <person name="Yibar A."/>
            <person name="Saticioglu I.B."/>
            <person name="Duman M."/>
            <person name="Ajmi N."/>
            <person name="Gurler F."/>
            <person name="Ay H."/>
            <person name="Onuk E."/>
            <person name="Guler S."/>
            <person name="Romalde J.L."/>
        </authorList>
    </citation>
    <scope>NUCLEOTIDE SEQUENCE [LARGE SCALE GENOMIC DNA]</scope>
    <source>
        <strain evidence="1 2">14-MA-B</strain>
    </source>
</reference>
<keyword evidence="2" id="KW-1185">Reference proteome</keyword>